<comment type="caution">
    <text evidence="1">The sequence shown here is derived from an EMBL/GenBank/DDBJ whole genome shotgun (WGS) entry which is preliminary data.</text>
</comment>
<organism evidence="1 2">
    <name type="scientific">Papaver atlanticum</name>
    <dbReference type="NCBI Taxonomy" id="357466"/>
    <lineage>
        <taxon>Eukaryota</taxon>
        <taxon>Viridiplantae</taxon>
        <taxon>Streptophyta</taxon>
        <taxon>Embryophyta</taxon>
        <taxon>Tracheophyta</taxon>
        <taxon>Spermatophyta</taxon>
        <taxon>Magnoliopsida</taxon>
        <taxon>Ranunculales</taxon>
        <taxon>Papaveraceae</taxon>
        <taxon>Papaveroideae</taxon>
        <taxon>Papaver</taxon>
    </lineage>
</organism>
<name>A0AAD4T748_9MAGN</name>
<keyword evidence="2" id="KW-1185">Reference proteome</keyword>
<dbReference type="EMBL" id="JAJJMB010004055">
    <property type="protein sequence ID" value="KAI3944462.1"/>
    <property type="molecule type" value="Genomic_DNA"/>
</dbReference>
<sequence>MHFLWFVNWKKKIFALERGMDFWMLEYEGLDQLIRSPLRFPPNSLRFVASEIALNGGVFEPMYGILFFSYIGFASGKNLVEVKEGIMRDLILSMAVRAAFWKMLLYVNMFRADNPIHIFPTRSAYVSTRKCSLEKNHCTSLLTFEDQQLQKKPIKEC</sequence>
<dbReference type="AlphaFoldDB" id="A0AAD4T748"/>
<evidence type="ECO:0000313" key="2">
    <source>
        <dbReference type="Proteomes" id="UP001202328"/>
    </source>
</evidence>
<reference evidence="1" key="1">
    <citation type="submission" date="2022-04" db="EMBL/GenBank/DDBJ databases">
        <title>A functionally conserved STORR gene fusion in Papaver species that diverged 16.8 million years ago.</title>
        <authorList>
            <person name="Catania T."/>
        </authorList>
    </citation>
    <scope>NUCLEOTIDE SEQUENCE</scope>
    <source>
        <strain evidence="1">S-188037</strain>
    </source>
</reference>
<protein>
    <submittedName>
        <fullName evidence="1">Uncharacterized protein</fullName>
    </submittedName>
</protein>
<gene>
    <name evidence="1" type="ORF">MKW98_006623</name>
</gene>
<evidence type="ECO:0000313" key="1">
    <source>
        <dbReference type="EMBL" id="KAI3944462.1"/>
    </source>
</evidence>
<accession>A0AAD4T748</accession>
<dbReference type="Proteomes" id="UP001202328">
    <property type="component" value="Unassembled WGS sequence"/>
</dbReference>
<proteinExistence type="predicted"/>